<evidence type="ECO:0000313" key="1">
    <source>
        <dbReference type="EMBL" id="KAJ0103606.1"/>
    </source>
</evidence>
<proteinExistence type="predicted"/>
<name>A0ACC1BXA3_9ROSI</name>
<accession>A0ACC1BXA3</accession>
<dbReference type="EMBL" id="CM047899">
    <property type="protein sequence ID" value="KAJ0103606.1"/>
    <property type="molecule type" value="Genomic_DNA"/>
</dbReference>
<reference evidence="2" key="1">
    <citation type="journal article" date="2023" name="G3 (Bethesda)">
        <title>Genome assembly and association tests identify interacting loci associated with vigor, precocity, and sex in interspecific pistachio rootstocks.</title>
        <authorList>
            <person name="Palmer W."/>
            <person name="Jacygrad E."/>
            <person name="Sagayaradj S."/>
            <person name="Cavanaugh K."/>
            <person name="Han R."/>
            <person name="Bertier L."/>
            <person name="Beede B."/>
            <person name="Kafkas S."/>
            <person name="Golino D."/>
            <person name="Preece J."/>
            <person name="Michelmore R."/>
        </authorList>
    </citation>
    <scope>NUCLEOTIDE SEQUENCE [LARGE SCALE GENOMIC DNA]</scope>
</reference>
<comment type="caution">
    <text evidence="1">The sequence shown here is derived from an EMBL/GenBank/DDBJ whole genome shotgun (WGS) entry which is preliminary data.</text>
</comment>
<organism evidence="1 2">
    <name type="scientific">Pistacia atlantica</name>
    <dbReference type="NCBI Taxonomy" id="434234"/>
    <lineage>
        <taxon>Eukaryota</taxon>
        <taxon>Viridiplantae</taxon>
        <taxon>Streptophyta</taxon>
        <taxon>Embryophyta</taxon>
        <taxon>Tracheophyta</taxon>
        <taxon>Spermatophyta</taxon>
        <taxon>Magnoliopsida</taxon>
        <taxon>eudicotyledons</taxon>
        <taxon>Gunneridae</taxon>
        <taxon>Pentapetalae</taxon>
        <taxon>rosids</taxon>
        <taxon>malvids</taxon>
        <taxon>Sapindales</taxon>
        <taxon>Anacardiaceae</taxon>
        <taxon>Pistacia</taxon>
    </lineage>
</organism>
<evidence type="ECO:0000313" key="2">
    <source>
        <dbReference type="Proteomes" id="UP001164250"/>
    </source>
</evidence>
<gene>
    <name evidence="1" type="ORF">Patl1_05981</name>
</gene>
<sequence length="35" mass="3813">MPIDLQASQVPGTPPSHSSLLSSKYIVKMCLRIIT</sequence>
<keyword evidence="2" id="KW-1185">Reference proteome</keyword>
<protein>
    <submittedName>
        <fullName evidence="1">Uncharacterized protein</fullName>
    </submittedName>
</protein>
<dbReference type="Proteomes" id="UP001164250">
    <property type="component" value="Chromosome 3"/>
</dbReference>